<protein>
    <submittedName>
        <fullName evidence="2">MORN repeat variant</fullName>
    </submittedName>
</protein>
<dbReference type="Gene3D" id="2.20.110.10">
    <property type="entry name" value="Histone H3 K4-specific methyltransferase SET7/9 N-terminal domain"/>
    <property type="match status" value="2"/>
</dbReference>
<sequence>MDYENASLEDTIYFPNSNIVMETGYAWEDGTRHGLWHAFYKNGKLRAEGIYQDGKKEGIWKMYDTEKRLLVEGQFRFNLPDGSWVWYDEKGWKRFERTYKNGFKEGLWKGYYPDGKLYGEARFAKSQLAEGKMFSSDGQEIPMPTLGKLMERIVLLEGKDGPVKGEKPDSREHLWRFAINSGNSDKVKELADNGVEIRQGYIDMICEKWYEANQNGGGHYGREAISYFDTPQATEAYRSDFGKNHLKQLETDKQRAFRNYEKQAAIIQKCKDMLDALDRYDIVIHKRFIIKILSADHAEDARFIGEEVRYFWEQSKISVSDIIAYPLPIEEPEKKDLMEIALDSFYIEPTIIQFLIEKGYPVNKRHFGKIAAIRESYYRDLIPDEDGVSRVNYNESDVANADRILKIIRRALGDLSLPDGIIAAPENINMRVFPSGTSRIVETISSGTLVTLLSAVVPGDWVYIQLEEGKKGYILGGFLVKN</sequence>
<dbReference type="Gene3D" id="2.30.30.40">
    <property type="entry name" value="SH3 Domains"/>
    <property type="match status" value="1"/>
</dbReference>
<dbReference type="Pfam" id="PF07661">
    <property type="entry name" value="MORN_2"/>
    <property type="match status" value="3"/>
</dbReference>
<dbReference type="RefSeq" id="WP_072316020.1">
    <property type="nucleotide sequence ID" value="NZ_FPJE01000003.1"/>
</dbReference>
<dbReference type="Proteomes" id="UP000182248">
    <property type="component" value="Unassembled WGS sequence"/>
</dbReference>
<proteinExistence type="predicted"/>
<reference evidence="2 3" key="1">
    <citation type="submission" date="2016-11" db="EMBL/GenBank/DDBJ databases">
        <authorList>
            <person name="Jaros S."/>
            <person name="Januszkiewicz K."/>
            <person name="Wedrychowicz H."/>
        </authorList>
    </citation>
    <scope>NUCLEOTIDE SEQUENCE [LARGE SCALE GENOMIC DNA]</scope>
    <source>
        <strain evidence="2 3">CGMCC 1.12145</strain>
    </source>
</reference>
<dbReference type="EMBL" id="FPJE01000003">
    <property type="protein sequence ID" value="SFW25512.1"/>
    <property type="molecule type" value="Genomic_DNA"/>
</dbReference>
<dbReference type="PROSITE" id="PS51781">
    <property type="entry name" value="SH3B"/>
    <property type="match status" value="1"/>
</dbReference>
<dbReference type="Pfam" id="PF08239">
    <property type="entry name" value="SH3_3"/>
    <property type="match status" value="1"/>
</dbReference>
<evidence type="ECO:0000313" key="2">
    <source>
        <dbReference type="EMBL" id="SFW25512.1"/>
    </source>
</evidence>
<dbReference type="SMART" id="SM00287">
    <property type="entry name" value="SH3b"/>
    <property type="match status" value="1"/>
</dbReference>
<evidence type="ECO:0000313" key="3">
    <source>
        <dbReference type="Proteomes" id="UP000182248"/>
    </source>
</evidence>
<dbReference type="OrthoDB" id="9785122at2"/>
<gene>
    <name evidence="2" type="ORF">SAMN02927921_00744</name>
</gene>
<feature type="domain" description="SH3b" evidence="1">
    <location>
        <begin position="417"/>
        <end position="482"/>
    </location>
</feature>
<dbReference type="AlphaFoldDB" id="A0A1K1MQQ8"/>
<dbReference type="STRING" id="1150368.SAMN02927921_00744"/>
<organism evidence="2 3">
    <name type="scientific">Sinomicrobium oceani</name>
    <dbReference type="NCBI Taxonomy" id="1150368"/>
    <lineage>
        <taxon>Bacteria</taxon>
        <taxon>Pseudomonadati</taxon>
        <taxon>Bacteroidota</taxon>
        <taxon>Flavobacteriia</taxon>
        <taxon>Flavobacteriales</taxon>
        <taxon>Flavobacteriaceae</taxon>
        <taxon>Sinomicrobium</taxon>
    </lineage>
</organism>
<dbReference type="InterPro" id="IPR003646">
    <property type="entry name" value="SH3-like_bac-type"/>
</dbReference>
<dbReference type="InterPro" id="IPR011652">
    <property type="entry name" value="MORN_2"/>
</dbReference>
<accession>A0A1K1MQQ8</accession>
<evidence type="ECO:0000259" key="1">
    <source>
        <dbReference type="PROSITE" id="PS51781"/>
    </source>
</evidence>
<keyword evidence="3" id="KW-1185">Reference proteome</keyword>
<name>A0A1K1MQQ8_9FLAO</name>
<dbReference type="SUPFAM" id="SSF82185">
    <property type="entry name" value="Histone H3 K4-specific methyltransferase SET7/9 N-terminal domain"/>
    <property type="match status" value="1"/>
</dbReference>